<comment type="caution">
    <text evidence="2">The sequence shown here is derived from an EMBL/GenBank/DDBJ whole genome shotgun (WGS) entry which is preliminary data.</text>
</comment>
<keyword evidence="3" id="KW-1185">Reference proteome</keyword>
<dbReference type="EMBL" id="JADFTS010000002">
    <property type="protein sequence ID" value="KAF9619944.1"/>
    <property type="molecule type" value="Genomic_DNA"/>
</dbReference>
<protein>
    <recommendedName>
        <fullName evidence="4">Aminotransferase-like plant mobile domain-containing protein</fullName>
    </recommendedName>
</protein>
<feature type="compositionally biased region" description="Basic and acidic residues" evidence="1">
    <location>
        <begin position="1"/>
        <end position="23"/>
    </location>
</feature>
<dbReference type="Proteomes" id="UP000631114">
    <property type="component" value="Unassembled WGS sequence"/>
</dbReference>
<proteinExistence type="predicted"/>
<evidence type="ECO:0000256" key="1">
    <source>
        <dbReference type="SAM" id="MobiDB-lite"/>
    </source>
</evidence>
<feature type="region of interest" description="Disordered" evidence="1">
    <location>
        <begin position="1"/>
        <end position="59"/>
    </location>
</feature>
<sequence length="203" mass="23366">MEEAGDVERGSMEIDSTTERYEENANESEDVDIGEDGNEGEVGGNGGKDGGDRHPKSNVQYEDPAVSLQWIRVMLDRMEAVEVYWDLYADVREWHSDLWNNHMLSFPHRGRKVKYPSECDNEYFAWYPLVSHLVVMNPEHLEPFNIEDPTYELYDVLEETGRMIQCGIDACANAIPADALRYFQRAYQMMHTKFIPAGDCDDV</sequence>
<gene>
    <name evidence="2" type="ORF">IFM89_010560</name>
</gene>
<evidence type="ECO:0000313" key="3">
    <source>
        <dbReference type="Proteomes" id="UP000631114"/>
    </source>
</evidence>
<organism evidence="2 3">
    <name type="scientific">Coptis chinensis</name>
    <dbReference type="NCBI Taxonomy" id="261450"/>
    <lineage>
        <taxon>Eukaryota</taxon>
        <taxon>Viridiplantae</taxon>
        <taxon>Streptophyta</taxon>
        <taxon>Embryophyta</taxon>
        <taxon>Tracheophyta</taxon>
        <taxon>Spermatophyta</taxon>
        <taxon>Magnoliopsida</taxon>
        <taxon>Ranunculales</taxon>
        <taxon>Ranunculaceae</taxon>
        <taxon>Coptidoideae</taxon>
        <taxon>Coptis</taxon>
    </lineage>
</organism>
<reference evidence="2 3" key="1">
    <citation type="submission" date="2020-10" db="EMBL/GenBank/DDBJ databases">
        <title>The Coptis chinensis genome and diversification of protoberbering-type alkaloids.</title>
        <authorList>
            <person name="Wang B."/>
            <person name="Shu S."/>
            <person name="Song C."/>
            <person name="Liu Y."/>
        </authorList>
    </citation>
    <scope>NUCLEOTIDE SEQUENCE [LARGE SCALE GENOMIC DNA]</scope>
    <source>
        <strain evidence="2">HL-2020</strain>
        <tissue evidence="2">Leaf</tissue>
    </source>
</reference>
<evidence type="ECO:0000313" key="2">
    <source>
        <dbReference type="EMBL" id="KAF9619944.1"/>
    </source>
</evidence>
<dbReference type="AlphaFoldDB" id="A0A835MAL8"/>
<evidence type="ECO:0008006" key="4">
    <source>
        <dbReference type="Google" id="ProtNLM"/>
    </source>
</evidence>
<name>A0A835MAL8_9MAGN</name>
<feature type="compositionally biased region" description="Acidic residues" evidence="1">
    <location>
        <begin position="24"/>
        <end position="39"/>
    </location>
</feature>
<accession>A0A835MAL8</accession>